<keyword evidence="4 6" id="KW-1133">Transmembrane helix</keyword>
<feature type="transmembrane region" description="Helical" evidence="6">
    <location>
        <begin position="20"/>
        <end position="43"/>
    </location>
</feature>
<evidence type="ECO:0000256" key="1">
    <source>
        <dbReference type="ARBA" id="ARBA00004651"/>
    </source>
</evidence>
<keyword evidence="8" id="KW-0969">Cilium</keyword>
<feature type="transmembrane region" description="Helical" evidence="6">
    <location>
        <begin position="241"/>
        <end position="260"/>
    </location>
</feature>
<evidence type="ECO:0000256" key="5">
    <source>
        <dbReference type="ARBA" id="ARBA00023136"/>
    </source>
</evidence>
<evidence type="ECO:0000256" key="3">
    <source>
        <dbReference type="ARBA" id="ARBA00022692"/>
    </source>
</evidence>
<dbReference type="PANTHER" id="PTHR35402">
    <property type="entry name" value="INTEGRAL MEMBRANE PROTEIN-RELATED"/>
    <property type="match status" value="1"/>
</dbReference>
<keyword evidence="2" id="KW-1003">Cell membrane</keyword>
<proteinExistence type="predicted"/>
<dbReference type="PANTHER" id="PTHR35402:SF1">
    <property type="entry name" value="TYPE II SECRETION SYSTEM PROTEIN GSPF DOMAIN-CONTAINING PROTEIN"/>
    <property type="match status" value="1"/>
</dbReference>
<evidence type="ECO:0000313" key="8">
    <source>
        <dbReference type="EMBL" id="AIF02392.1"/>
    </source>
</evidence>
<feature type="domain" description="Type II secretion system protein GspF" evidence="7">
    <location>
        <begin position="63"/>
        <end position="186"/>
    </location>
</feature>
<accession>A0A075GKF9</accession>
<keyword evidence="8" id="KW-0966">Cell projection</keyword>
<keyword evidence="3 6" id="KW-0812">Transmembrane</keyword>
<sequence>MSLHEVLDPFFAGIDGISAAIGALVWTALGIWAVGSVIIYLPLKRLFAERTELENAWPEVLGELAENLRAGMGVESALDAVASARSDRMGEMLRQTVTEMHDTSFTEAMQNFAKKSRSPMISRVVSILNVALVSSGSFSETLELLSEEFWEIYLLRKERIAKTKGTADFILWSGALICPALLGFIVAVFGSGTVGSFQLVINLGSLNQMLLLYVMVLGAAGVLMQSVILQTMRTALLRIPLYMLLANTTLLVALKLPAAFL</sequence>
<organism evidence="8">
    <name type="scientific">uncultured marine group II/III euryarchaeote KM3_156_D02</name>
    <dbReference type="NCBI Taxonomy" id="1457900"/>
    <lineage>
        <taxon>Archaea</taxon>
        <taxon>Methanobacteriati</taxon>
        <taxon>Methanobacteriota</taxon>
        <taxon>environmental samples</taxon>
    </lineage>
</organism>
<evidence type="ECO:0000256" key="6">
    <source>
        <dbReference type="SAM" id="Phobius"/>
    </source>
</evidence>
<dbReference type="GO" id="GO:0005886">
    <property type="term" value="C:plasma membrane"/>
    <property type="evidence" value="ECO:0007669"/>
    <property type="project" value="UniProtKB-SubCell"/>
</dbReference>
<dbReference type="InterPro" id="IPR056569">
    <property type="entry name" value="ArlJ-like"/>
</dbReference>
<dbReference type="EMBL" id="KF900648">
    <property type="protein sequence ID" value="AIF02392.1"/>
    <property type="molecule type" value="Genomic_DNA"/>
</dbReference>
<evidence type="ECO:0000259" key="7">
    <source>
        <dbReference type="Pfam" id="PF00482"/>
    </source>
</evidence>
<evidence type="ECO:0000256" key="2">
    <source>
        <dbReference type="ARBA" id="ARBA00022475"/>
    </source>
</evidence>
<reference evidence="8" key="1">
    <citation type="journal article" date="2014" name="Genome Biol. Evol.">
        <title>Pangenome evidence for extensive interdomain horizontal transfer affecting lineage core and shell genes in uncultured planktonic thaumarchaeota and euryarchaeota.</title>
        <authorList>
            <person name="Deschamps P."/>
            <person name="Zivanovic Y."/>
            <person name="Moreira D."/>
            <person name="Rodriguez-Valera F."/>
            <person name="Lopez-Garcia P."/>
        </authorList>
    </citation>
    <scope>NUCLEOTIDE SEQUENCE</scope>
</reference>
<feature type="transmembrane region" description="Helical" evidence="6">
    <location>
        <begin position="169"/>
        <end position="190"/>
    </location>
</feature>
<dbReference type="Pfam" id="PF00482">
    <property type="entry name" value="T2SSF"/>
    <property type="match status" value="1"/>
</dbReference>
<feature type="transmembrane region" description="Helical" evidence="6">
    <location>
        <begin position="210"/>
        <end position="229"/>
    </location>
</feature>
<comment type="subcellular location">
    <subcellularLocation>
        <location evidence="1">Cell membrane</location>
        <topology evidence="1">Multi-pass membrane protein</topology>
    </subcellularLocation>
</comment>
<name>A0A075GKF9_9EURY</name>
<keyword evidence="5 6" id="KW-0472">Membrane</keyword>
<keyword evidence="8" id="KW-0282">Flagellum</keyword>
<dbReference type="AlphaFoldDB" id="A0A075GKF9"/>
<dbReference type="InterPro" id="IPR018076">
    <property type="entry name" value="T2SS_GspF_dom"/>
</dbReference>
<protein>
    <submittedName>
        <fullName evidence="8">Putative archaeal flagellar protein FlaJ</fullName>
    </submittedName>
</protein>
<evidence type="ECO:0000256" key="4">
    <source>
        <dbReference type="ARBA" id="ARBA00022989"/>
    </source>
</evidence>